<dbReference type="InterPro" id="IPR023213">
    <property type="entry name" value="CAT-like_dom_sf"/>
</dbReference>
<comment type="cofactor">
    <cofactor evidence="1">
        <name>(R)-lipoate</name>
        <dbReference type="ChEBI" id="CHEBI:83088"/>
    </cofactor>
</comment>
<name>A0ABV8SYA0_9GAMM</name>
<accession>A0ABV8SYA0</accession>
<sequence length="236" mass="25255">MNNSDTSAVTAIPMSRLRRTIAERLTLSATTVPQFTVTVVADVTQLLQLRAEAKERADGAYSITDFVLAAVARSLLEFPMLNAYTDGRAIWPRAEVNIGVAVDVDGGLLVPVIRQAERLSLRELSAEVRRLAEAARARTLSAADMTGGTFTVSNLGMFGVDEFCAIVNPGESAILAVAAVVPTAVPLGNGFVARRLMKMTLTADHRLIDGALAARFLGVLRGRLEDADAWRSEAES</sequence>
<evidence type="ECO:0000259" key="4">
    <source>
        <dbReference type="Pfam" id="PF00198"/>
    </source>
</evidence>
<keyword evidence="2" id="KW-0808">Transferase</keyword>
<dbReference type="Pfam" id="PF00198">
    <property type="entry name" value="2-oxoacid_dh"/>
    <property type="match status" value="1"/>
</dbReference>
<evidence type="ECO:0000256" key="2">
    <source>
        <dbReference type="ARBA" id="ARBA00022679"/>
    </source>
</evidence>
<evidence type="ECO:0000313" key="6">
    <source>
        <dbReference type="Proteomes" id="UP001595904"/>
    </source>
</evidence>
<dbReference type="PANTHER" id="PTHR43178">
    <property type="entry name" value="DIHYDROLIPOAMIDE ACETYLTRANSFERASE COMPONENT OF PYRUVATE DEHYDROGENASE COMPLEX"/>
    <property type="match status" value="1"/>
</dbReference>
<evidence type="ECO:0000256" key="3">
    <source>
        <dbReference type="ARBA" id="ARBA00023315"/>
    </source>
</evidence>
<dbReference type="SUPFAM" id="SSF52777">
    <property type="entry name" value="CoA-dependent acyltransferases"/>
    <property type="match status" value="1"/>
</dbReference>
<protein>
    <submittedName>
        <fullName evidence="5">2-oxo acid dehydrogenase subunit E2</fullName>
    </submittedName>
</protein>
<dbReference type="Proteomes" id="UP001595904">
    <property type="component" value="Unassembled WGS sequence"/>
</dbReference>
<organism evidence="5 6">
    <name type="scientific">Steroidobacter flavus</name>
    <dbReference type="NCBI Taxonomy" id="1842136"/>
    <lineage>
        <taxon>Bacteria</taxon>
        <taxon>Pseudomonadati</taxon>
        <taxon>Pseudomonadota</taxon>
        <taxon>Gammaproteobacteria</taxon>
        <taxon>Steroidobacterales</taxon>
        <taxon>Steroidobacteraceae</taxon>
        <taxon>Steroidobacter</taxon>
    </lineage>
</organism>
<dbReference type="InterPro" id="IPR050743">
    <property type="entry name" value="2-oxoacid_DH_E2_comp"/>
</dbReference>
<keyword evidence="3" id="KW-0012">Acyltransferase</keyword>
<dbReference type="Gene3D" id="3.30.559.10">
    <property type="entry name" value="Chloramphenicol acetyltransferase-like domain"/>
    <property type="match status" value="1"/>
</dbReference>
<gene>
    <name evidence="5" type="ORF">ACFPN2_23170</name>
</gene>
<keyword evidence="6" id="KW-1185">Reference proteome</keyword>
<dbReference type="InterPro" id="IPR001078">
    <property type="entry name" value="2-oxoacid_DH_actylTfrase"/>
</dbReference>
<dbReference type="PANTHER" id="PTHR43178:SF5">
    <property type="entry name" value="LIPOAMIDE ACYLTRANSFERASE COMPONENT OF BRANCHED-CHAIN ALPHA-KETO ACID DEHYDROGENASE COMPLEX, MITOCHONDRIAL"/>
    <property type="match status" value="1"/>
</dbReference>
<proteinExistence type="predicted"/>
<dbReference type="RefSeq" id="WP_380601034.1">
    <property type="nucleotide sequence ID" value="NZ_JBHSDU010000014.1"/>
</dbReference>
<dbReference type="EMBL" id="JBHSDU010000014">
    <property type="protein sequence ID" value="MFC4312002.1"/>
    <property type="molecule type" value="Genomic_DNA"/>
</dbReference>
<evidence type="ECO:0000256" key="1">
    <source>
        <dbReference type="ARBA" id="ARBA00001938"/>
    </source>
</evidence>
<reference evidence="6" key="1">
    <citation type="journal article" date="2019" name="Int. J. Syst. Evol. Microbiol.">
        <title>The Global Catalogue of Microorganisms (GCM) 10K type strain sequencing project: providing services to taxonomists for standard genome sequencing and annotation.</title>
        <authorList>
            <consortium name="The Broad Institute Genomics Platform"/>
            <consortium name="The Broad Institute Genome Sequencing Center for Infectious Disease"/>
            <person name="Wu L."/>
            <person name="Ma J."/>
        </authorList>
    </citation>
    <scope>NUCLEOTIDE SEQUENCE [LARGE SCALE GENOMIC DNA]</scope>
    <source>
        <strain evidence="6">CGMCC 1.10759</strain>
    </source>
</reference>
<feature type="domain" description="2-oxoacid dehydrogenase acyltransferase catalytic" evidence="4">
    <location>
        <begin position="8"/>
        <end position="228"/>
    </location>
</feature>
<evidence type="ECO:0000313" key="5">
    <source>
        <dbReference type="EMBL" id="MFC4312002.1"/>
    </source>
</evidence>
<comment type="caution">
    <text evidence="5">The sequence shown here is derived from an EMBL/GenBank/DDBJ whole genome shotgun (WGS) entry which is preliminary data.</text>
</comment>